<feature type="domain" description="DUF6160" evidence="2">
    <location>
        <begin position="1"/>
        <end position="77"/>
    </location>
</feature>
<dbReference type="InterPro" id="IPR046158">
    <property type="entry name" value="DUF6160"/>
</dbReference>
<evidence type="ECO:0000313" key="3">
    <source>
        <dbReference type="EMBL" id="SDH78781.1"/>
    </source>
</evidence>
<name>A0A1G8F9H8_9PSED</name>
<dbReference type="Pfam" id="PF19657">
    <property type="entry name" value="DUF6160"/>
    <property type="match status" value="1"/>
</dbReference>
<feature type="chain" id="PRO_5011546222" description="DUF6160 domain-containing protein" evidence="1">
    <location>
        <begin position="23"/>
        <end position="150"/>
    </location>
</feature>
<accession>A0A1G8F9H8</accession>
<dbReference type="OrthoDB" id="7023553at2"/>
<feature type="signal peptide" evidence="1">
    <location>
        <begin position="1"/>
        <end position="22"/>
    </location>
</feature>
<evidence type="ECO:0000313" key="4">
    <source>
        <dbReference type="Proteomes" id="UP000199636"/>
    </source>
</evidence>
<proteinExistence type="predicted"/>
<dbReference type="EMBL" id="FNDS01000003">
    <property type="protein sequence ID" value="SDH78781.1"/>
    <property type="molecule type" value="Genomic_DNA"/>
</dbReference>
<evidence type="ECO:0000256" key="1">
    <source>
        <dbReference type="SAM" id="SignalP"/>
    </source>
</evidence>
<dbReference type="Proteomes" id="UP000199636">
    <property type="component" value="Unassembled WGS sequence"/>
</dbReference>
<dbReference type="RefSeq" id="WP_090262101.1">
    <property type="nucleotide sequence ID" value="NZ_FNDS01000003.1"/>
</dbReference>
<dbReference type="STRING" id="428992.SAMN05216272_103105"/>
<organism evidence="3 4">
    <name type="scientific">Pseudomonas panipatensis</name>
    <dbReference type="NCBI Taxonomy" id="428992"/>
    <lineage>
        <taxon>Bacteria</taxon>
        <taxon>Pseudomonadati</taxon>
        <taxon>Pseudomonadota</taxon>
        <taxon>Gammaproteobacteria</taxon>
        <taxon>Pseudomonadales</taxon>
        <taxon>Pseudomonadaceae</taxon>
        <taxon>Pseudomonas</taxon>
    </lineage>
</organism>
<gene>
    <name evidence="3" type="ORF">SAMN05216272_103105</name>
</gene>
<keyword evidence="1" id="KW-0732">Signal</keyword>
<evidence type="ECO:0000259" key="2">
    <source>
        <dbReference type="Pfam" id="PF19657"/>
    </source>
</evidence>
<protein>
    <recommendedName>
        <fullName evidence="2">DUF6160 domain-containing protein</fullName>
    </recommendedName>
</protein>
<reference evidence="4" key="1">
    <citation type="submission" date="2016-10" db="EMBL/GenBank/DDBJ databases">
        <authorList>
            <person name="Varghese N."/>
            <person name="Submissions S."/>
        </authorList>
    </citation>
    <scope>NUCLEOTIDE SEQUENCE [LARGE SCALE GENOMIC DNA]</scope>
    <source>
        <strain evidence="4">CCM 7469</strain>
    </source>
</reference>
<sequence>MKKIKQLVLASAVLAAPFLAHADLKSMDDSALAGVTGQDGISIAGTFTASIGSVTYTDGDTNGGSLVLGNITLPSLTIDENNPLKVDVVGSSTLTGSDGKPVQQLQLTLPSITGSVGVGSIKVGSNGASIGSLAINDLNLAGSTIKVWGH</sequence>
<dbReference type="AlphaFoldDB" id="A0A1G8F9H8"/>
<keyword evidence="4" id="KW-1185">Reference proteome</keyword>